<evidence type="ECO:0000259" key="4">
    <source>
        <dbReference type="PROSITE" id="PS50995"/>
    </source>
</evidence>
<dbReference type="SUPFAM" id="SSF46785">
    <property type="entry name" value="Winged helix' DNA-binding domain"/>
    <property type="match status" value="1"/>
</dbReference>
<keyword evidence="1" id="KW-0805">Transcription regulation</keyword>
<dbReference type="GO" id="GO:0003677">
    <property type="term" value="F:DNA binding"/>
    <property type="evidence" value="ECO:0007669"/>
    <property type="project" value="UniProtKB-KW"/>
</dbReference>
<organism evidence="5 6">
    <name type="scientific">Peptoniphilus indolicus</name>
    <dbReference type="NCBI Taxonomy" id="33030"/>
    <lineage>
        <taxon>Bacteria</taxon>
        <taxon>Bacillati</taxon>
        <taxon>Bacillota</taxon>
        <taxon>Tissierellia</taxon>
        <taxon>Tissierellales</taxon>
        <taxon>Peptoniphilaceae</taxon>
        <taxon>Peptoniphilus</taxon>
    </lineage>
</organism>
<dbReference type="AlphaFoldDB" id="A0A379EF85"/>
<dbReference type="EMBL" id="UGTH01000002">
    <property type="protein sequence ID" value="SUB94773.1"/>
    <property type="molecule type" value="Genomic_DNA"/>
</dbReference>
<accession>A0A379EF85</accession>
<evidence type="ECO:0000313" key="5">
    <source>
        <dbReference type="EMBL" id="SUB94773.1"/>
    </source>
</evidence>
<dbReference type="PANTHER" id="PTHR42756:SF1">
    <property type="entry name" value="TRANSCRIPTIONAL REPRESSOR OF EMRAB OPERON"/>
    <property type="match status" value="1"/>
</dbReference>
<dbReference type="Proteomes" id="UP000254777">
    <property type="component" value="Unassembled WGS sequence"/>
</dbReference>
<dbReference type="SMART" id="SM00347">
    <property type="entry name" value="HTH_MARR"/>
    <property type="match status" value="1"/>
</dbReference>
<dbReference type="InterPro" id="IPR036388">
    <property type="entry name" value="WH-like_DNA-bd_sf"/>
</dbReference>
<name>A0A379EF85_9FIRM</name>
<dbReference type="PANTHER" id="PTHR42756">
    <property type="entry name" value="TRANSCRIPTIONAL REGULATOR, MARR"/>
    <property type="match status" value="1"/>
</dbReference>
<dbReference type="GO" id="GO:0003700">
    <property type="term" value="F:DNA-binding transcription factor activity"/>
    <property type="evidence" value="ECO:0007669"/>
    <property type="project" value="InterPro"/>
</dbReference>
<dbReference type="Gene3D" id="1.10.10.10">
    <property type="entry name" value="Winged helix-like DNA-binding domain superfamily/Winged helix DNA-binding domain"/>
    <property type="match status" value="1"/>
</dbReference>
<sequence>MTLQSLMKVPKNYGDSDKLSMIEAHIIYNIFKSPGINAIELNEIWNVSKAYISKIINKLESDGYIYREINPENKRKYDLYLTKKGEIFNKKHMIHDIESTIFTTTFLSQDFSLDEIAKSRIFLRKYKDAIEKE</sequence>
<evidence type="ECO:0000256" key="2">
    <source>
        <dbReference type="ARBA" id="ARBA00023125"/>
    </source>
</evidence>
<keyword evidence="3" id="KW-0804">Transcription</keyword>
<dbReference type="PROSITE" id="PS50995">
    <property type="entry name" value="HTH_MARR_2"/>
    <property type="match status" value="1"/>
</dbReference>
<dbReference type="Pfam" id="PF01047">
    <property type="entry name" value="MarR"/>
    <property type="match status" value="1"/>
</dbReference>
<gene>
    <name evidence="5" type="ORF">NCTC11088_02211</name>
</gene>
<evidence type="ECO:0000256" key="1">
    <source>
        <dbReference type="ARBA" id="ARBA00023015"/>
    </source>
</evidence>
<evidence type="ECO:0000313" key="6">
    <source>
        <dbReference type="Proteomes" id="UP000254777"/>
    </source>
</evidence>
<dbReference type="InterPro" id="IPR000835">
    <property type="entry name" value="HTH_MarR-typ"/>
</dbReference>
<dbReference type="InterPro" id="IPR036390">
    <property type="entry name" value="WH_DNA-bd_sf"/>
</dbReference>
<feature type="domain" description="HTH marR-type" evidence="4">
    <location>
        <begin position="1"/>
        <end position="128"/>
    </location>
</feature>
<proteinExistence type="predicted"/>
<keyword evidence="2" id="KW-0238">DNA-binding</keyword>
<reference evidence="5 6" key="1">
    <citation type="submission" date="2018-06" db="EMBL/GenBank/DDBJ databases">
        <authorList>
            <consortium name="Pathogen Informatics"/>
            <person name="Doyle S."/>
        </authorList>
    </citation>
    <scope>NUCLEOTIDE SEQUENCE [LARGE SCALE GENOMIC DNA]</scope>
    <source>
        <strain evidence="5 6">NCTC11088</strain>
    </source>
</reference>
<protein>
    <submittedName>
        <fullName evidence="5">MarR family</fullName>
    </submittedName>
</protein>
<evidence type="ECO:0000256" key="3">
    <source>
        <dbReference type="ARBA" id="ARBA00023163"/>
    </source>
</evidence>